<proteinExistence type="predicted"/>
<dbReference type="Proteomes" id="UP000229433">
    <property type="component" value="Unassembled WGS sequence"/>
</dbReference>
<dbReference type="EMBL" id="NQXA01000015">
    <property type="protein sequence ID" value="PHQ28304.1"/>
    <property type="molecule type" value="Genomic_DNA"/>
</dbReference>
<dbReference type="AlphaFoldDB" id="A0A2G1VNI8"/>
<evidence type="ECO:0000256" key="1">
    <source>
        <dbReference type="SAM" id="SignalP"/>
    </source>
</evidence>
<evidence type="ECO:0000313" key="3">
    <source>
        <dbReference type="EMBL" id="PHQ28304.1"/>
    </source>
</evidence>
<protein>
    <recommendedName>
        <fullName evidence="2">DUF3108 domain-containing protein</fullName>
    </recommendedName>
</protein>
<organism evidence="3 4">
    <name type="scientific">Leeuwenhoekiella nanhaiensis</name>
    <dbReference type="NCBI Taxonomy" id="1655491"/>
    <lineage>
        <taxon>Bacteria</taxon>
        <taxon>Pseudomonadati</taxon>
        <taxon>Bacteroidota</taxon>
        <taxon>Flavobacteriia</taxon>
        <taxon>Flavobacteriales</taxon>
        <taxon>Flavobacteriaceae</taxon>
        <taxon>Leeuwenhoekiella</taxon>
    </lineage>
</organism>
<dbReference type="InterPro" id="IPR049279">
    <property type="entry name" value="DUF3108-like"/>
</dbReference>
<reference evidence="3 4" key="1">
    <citation type="submission" date="2017-08" db="EMBL/GenBank/DDBJ databases">
        <title>The whole genome shortgun sequences of strain Leeuwenhoekiella nanhaiensis G18 from the South China Sea.</title>
        <authorList>
            <person name="Liu Q."/>
        </authorList>
    </citation>
    <scope>NUCLEOTIDE SEQUENCE [LARGE SCALE GENOMIC DNA]</scope>
    <source>
        <strain evidence="3 4">G18</strain>
    </source>
</reference>
<feature type="domain" description="DUF3108" evidence="2">
    <location>
        <begin position="33"/>
        <end position="222"/>
    </location>
</feature>
<evidence type="ECO:0000259" key="2">
    <source>
        <dbReference type="Pfam" id="PF21347"/>
    </source>
</evidence>
<keyword evidence="1" id="KW-0732">Signal</keyword>
<feature type="chain" id="PRO_5013868007" description="DUF3108 domain-containing protein" evidence="1">
    <location>
        <begin position="20"/>
        <end position="237"/>
    </location>
</feature>
<dbReference type="RefSeq" id="WP_099647167.1">
    <property type="nucleotide sequence ID" value="NZ_KZ319297.1"/>
</dbReference>
<evidence type="ECO:0000313" key="4">
    <source>
        <dbReference type="Proteomes" id="UP000229433"/>
    </source>
</evidence>
<name>A0A2G1VNI8_9FLAO</name>
<feature type="signal peptide" evidence="1">
    <location>
        <begin position="1"/>
        <end position="19"/>
    </location>
</feature>
<sequence>MKTIFNLFGILFIPFLASAQTEKQSIVLLEEVSNLTYTTFNTEHQITSETFYEVTSAFNTLNGKKAVLMANEKPLEDPVNTTYNSIEQDASGMTLKIRNIIPAFMFDSYSNMQINLASGDFQVPLNFRKDQQLSNLTLKISASITPITHTIEYKLKERRVVKKETVNTPAGTFECLVIESKTHFLPKSDKDGISKQWFAPGIGLIKQVHYDEDGTMTGMTLLTGINTSEVSSGFAQN</sequence>
<dbReference type="Gene3D" id="2.40.360.20">
    <property type="match status" value="1"/>
</dbReference>
<gene>
    <name evidence="3" type="ORF">CJ305_15260</name>
</gene>
<dbReference type="OrthoDB" id="665223at2"/>
<accession>A0A2G1VNI8</accession>
<comment type="caution">
    <text evidence="3">The sequence shown here is derived from an EMBL/GenBank/DDBJ whole genome shotgun (WGS) entry which is preliminary data.</text>
</comment>
<dbReference type="Pfam" id="PF21347">
    <property type="entry name" value="DUF3108_like"/>
    <property type="match status" value="1"/>
</dbReference>
<keyword evidence="4" id="KW-1185">Reference proteome</keyword>